<keyword evidence="5" id="KW-1185">Reference proteome</keyword>
<reference evidence="4 5" key="1">
    <citation type="submission" date="2018-01" db="EMBL/GenBank/DDBJ databases">
        <title>Whole genome analyses suggest that Burkholderia sensu lato contains two further novel genera in the rhizoxinica-symbiotica group Mycetohabitans gen. nov., and Trinickia gen. nov.: implications for the evolution of diazotrophy and nodulation in the Burkholderiaceae.</title>
        <authorList>
            <person name="Estrada-de los Santos P."/>
            <person name="Palmer M."/>
            <person name="Chavez-Ramirez B."/>
            <person name="Beukes C."/>
            <person name="Steenkamp E.T."/>
            <person name="Hirsch A.M."/>
            <person name="Manyaka P."/>
            <person name="Maluk M."/>
            <person name="Lafos M."/>
            <person name="Crook M."/>
            <person name="Gross E."/>
            <person name="Simon M.F."/>
            <person name="Bueno dos Reis Junior F."/>
            <person name="Poole P.S."/>
            <person name="Venter S.N."/>
            <person name="James E.K."/>
        </authorList>
    </citation>
    <scope>NUCLEOTIDE SEQUENCE [LARGE SCALE GENOMIC DNA]</scope>
    <source>
        <strain evidence="4 5">GP25-8</strain>
    </source>
</reference>
<dbReference type="Proteomes" id="UP000235347">
    <property type="component" value="Unassembled WGS sequence"/>
</dbReference>
<evidence type="ECO:0000256" key="2">
    <source>
        <dbReference type="RuleBase" id="RU003750"/>
    </source>
</evidence>
<sequence>MENRVDSSPRVLVPMPRTWDARLARRLVTPLKDTRVTPNHLTTLRLIVGLAGAAALAQSTFGWLNVGAALIVLSNFIDHTDGELARISGKSSRFGHFYDLASDACVTIALFVSMGIGVASAHGDRLLAQPTGLGGIAGVAVALIFYLRMRIEAFAGKAGTRQASAAGFETEDVLYLLPLVTLTGVVEPFVIAASIGAPVFAVWVALDYRRIMRRTRPSEPASEAWVSR</sequence>
<feature type="transmembrane region" description="Helical" evidence="3">
    <location>
        <begin position="44"/>
        <end position="77"/>
    </location>
</feature>
<dbReference type="AlphaFoldDB" id="A0A2N7WG23"/>
<dbReference type="RefSeq" id="WP_102607949.1">
    <property type="nucleotide sequence ID" value="NZ_CADIKD010000006.1"/>
</dbReference>
<evidence type="ECO:0000256" key="3">
    <source>
        <dbReference type="SAM" id="Phobius"/>
    </source>
</evidence>
<keyword evidence="3" id="KW-0472">Membrane</keyword>
<comment type="caution">
    <text evidence="4">The sequence shown here is derived from an EMBL/GenBank/DDBJ whole genome shotgun (WGS) entry which is preliminary data.</text>
</comment>
<gene>
    <name evidence="4" type="ORF">C0Z19_01160</name>
</gene>
<dbReference type="InterPro" id="IPR043130">
    <property type="entry name" value="CDP-OH_PTrfase_TM_dom"/>
</dbReference>
<evidence type="ECO:0000313" key="4">
    <source>
        <dbReference type="EMBL" id="PMS28360.1"/>
    </source>
</evidence>
<proteinExistence type="inferred from homology"/>
<keyword evidence="3" id="KW-0812">Transmembrane</keyword>
<dbReference type="InterPro" id="IPR000462">
    <property type="entry name" value="CDP-OH_P_trans"/>
</dbReference>
<evidence type="ECO:0000313" key="5">
    <source>
        <dbReference type="Proteomes" id="UP000235347"/>
    </source>
</evidence>
<protein>
    <submittedName>
        <fullName evidence="4">CDP-alcohol phosphatidyltransferase family protein</fullName>
    </submittedName>
</protein>
<keyword evidence="3" id="KW-1133">Transmembrane helix</keyword>
<feature type="transmembrane region" description="Helical" evidence="3">
    <location>
        <begin position="126"/>
        <end position="147"/>
    </location>
</feature>
<dbReference type="GO" id="GO:0016020">
    <property type="term" value="C:membrane"/>
    <property type="evidence" value="ECO:0007669"/>
    <property type="project" value="InterPro"/>
</dbReference>
<feature type="transmembrane region" description="Helical" evidence="3">
    <location>
        <begin position="97"/>
        <end position="119"/>
    </location>
</feature>
<keyword evidence="1 2" id="KW-0808">Transferase</keyword>
<evidence type="ECO:0000256" key="1">
    <source>
        <dbReference type="ARBA" id="ARBA00022679"/>
    </source>
</evidence>
<dbReference type="GO" id="GO:0016780">
    <property type="term" value="F:phosphotransferase activity, for other substituted phosphate groups"/>
    <property type="evidence" value="ECO:0007669"/>
    <property type="project" value="InterPro"/>
</dbReference>
<dbReference type="Gene3D" id="1.20.120.1760">
    <property type="match status" value="1"/>
</dbReference>
<dbReference type="PROSITE" id="PS00379">
    <property type="entry name" value="CDP_ALCOHOL_P_TRANSF"/>
    <property type="match status" value="1"/>
</dbReference>
<feature type="transmembrane region" description="Helical" evidence="3">
    <location>
        <begin position="185"/>
        <end position="206"/>
    </location>
</feature>
<comment type="similarity">
    <text evidence="2">Belongs to the CDP-alcohol phosphatidyltransferase class-I family.</text>
</comment>
<dbReference type="GO" id="GO:0008654">
    <property type="term" value="P:phospholipid biosynthetic process"/>
    <property type="evidence" value="ECO:0007669"/>
    <property type="project" value="InterPro"/>
</dbReference>
<dbReference type="EMBL" id="PNYB01000001">
    <property type="protein sequence ID" value="PMS28360.1"/>
    <property type="molecule type" value="Genomic_DNA"/>
</dbReference>
<accession>A0A2N7WG23</accession>
<dbReference type="Pfam" id="PF01066">
    <property type="entry name" value="CDP-OH_P_transf"/>
    <property type="match status" value="1"/>
</dbReference>
<name>A0A2N7WG23_9BURK</name>
<dbReference type="InterPro" id="IPR048254">
    <property type="entry name" value="CDP_ALCOHOL_P_TRANSF_CS"/>
</dbReference>
<organism evidence="4 5">
    <name type="scientific">Trinickia soli</name>
    <dbReference type="NCBI Taxonomy" id="380675"/>
    <lineage>
        <taxon>Bacteria</taxon>
        <taxon>Pseudomonadati</taxon>
        <taxon>Pseudomonadota</taxon>
        <taxon>Betaproteobacteria</taxon>
        <taxon>Burkholderiales</taxon>
        <taxon>Burkholderiaceae</taxon>
        <taxon>Trinickia</taxon>
    </lineage>
</organism>